<accession>A9F177</accession>
<reference evidence="2 3" key="1">
    <citation type="journal article" date="2007" name="Nat. Biotechnol.">
        <title>Complete genome sequence of the myxobacterium Sorangium cellulosum.</title>
        <authorList>
            <person name="Schneiker S."/>
            <person name="Perlova O."/>
            <person name="Kaiser O."/>
            <person name="Gerth K."/>
            <person name="Alici A."/>
            <person name="Altmeyer M.O."/>
            <person name="Bartels D."/>
            <person name="Bekel T."/>
            <person name="Beyer S."/>
            <person name="Bode E."/>
            <person name="Bode H.B."/>
            <person name="Bolten C.J."/>
            <person name="Choudhuri J.V."/>
            <person name="Doss S."/>
            <person name="Elnakady Y.A."/>
            <person name="Frank B."/>
            <person name="Gaigalat L."/>
            <person name="Goesmann A."/>
            <person name="Groeger C."/>
            <person name="Gross F."/>
            <person name="Jelsbak L."/>
            <person name="Jelsbak L."/>
            <person name="Kalinowski J."/>
            <person name="Kegler C."/>
            <person name="Knauber T."/>
            <person name="Konietzny S."/>
            <person name="Kopp M."/>
            <person name="Krause L."/>
            <person name="Krug D."/>
            <person name="Linke B."/>
            <person name="Mahmud T."/>
            <person name="Martinez-Arias R."/>
            <person name="McHardy A.C."/>
            <person name="Merai M."/>
            <person name="Meyer F."/>
            <person name="Mormann S."/>
            <person name="Munoz-Dorado J."/>
            <person name="Perez J."/>
            <person name="Pradella S."/>
            <person name="Rachid S."/>
            <person name="Raddatz G."/>
            <person name="Rosenau F."/>
            <person name="Rueckert C."/>
            <person name="Sasse F."/>
            <person name="Scharfe M."/>
            <person name="Schuster S.C."/>
            <person name="Suen G."/>
            <person name="Treuner-Lange A."/>
            <person name="Velicer G.J."/>
            <person name="Vorholter F.-J."/>
            <person name="Weissman K.J."/>
            <person name="Welch R.D."/>
            <person name="Wenzel S.C."/>
            <person name="Whitworth D.E."/>
            <person name="Wilhelm S."/>
            <person name="Wittmann C."/>
            <person name="Bloecker H."/>
            <person name="Puehler A."/>
            <person name="Mueller R."/>
        </authorList>
    </citation>
    <scope>NUCLEOTIDE SEQUENCE [LARGE SCALE GENOMIC DNA]</scope>
    <source>
        <strain evidence="3">So ce56</strain>
    </source>
</reference>
<organism evidence="2 3">
    <name type="scientific">Sorangium cellulosum (strain So ce56)</name>
    <name type="common">Polyangium cellulosum (strain So ce56)</name>
    <dbReference type="NCBI Taxonomy" id="448385"/>
    <lineage>
        <taxon>Bacteria</taxon>
        <taxon>Pseudomonadati</taxon>
        <taxon>Myxococcota</taxon>
        <taxon>Polyangia</taxon>
        <taxon>Polyangiales</taxon>
        <taxon>Polyangiaceae</taxon>
        <taxon>Sorangium</taxon>
    </lineage>
</organism>
<feature type="chain" id="PRO_5002737605" description="Secreted protein" evidence="1">
    <location>
        <begin position="22"/>
        <end position="161"/>
    </location>
</feature>
<gene>
    <name evidence="2" type="ordered locus">sce1182</name>
</gene>
<dbReference type="HOGENOM" id="CLU_1642614_0_0_7"/>
<dbReference type="AlphaFoldDB" id="A9F177"/>
<evidence type="ECO:0000256" key="1">
    <source>
        <dbReference type="SAM" id="SignalP"/>
    </source>
</evidence>
<protein>
    <recommendedName>
        <fullName evidence="4">Secreted protein</fullName>
    </recommendedName>
</protein>
<dbReference type="Proteomes" id="UP000002139">
    <property type="component" value="Chromosome"/>
</dbReference>
<keyword evidence="1" id="KW-0732">Signal</keyword>
<dbReference type="SUPFAM" id="SSF53850">
    <property type="entry name" value="Periplasmic binding protein-like II"/>
    <property type="match status" value="1"/>
</dbReference>
<dbReference type="EMBL" id="AM746676">
    <property type="protein sequence ID" value="CAN91339.1"/>
    <property type="molecule type" value="Genomic_DNA"/>
</dbReference>
<keyword evidence="3" id="KW-1185">Reference proteome</keyword>
<dbReference type="KEGG" id="scl:sce1182"/>
<evidence type="ECO:0008006" key="4">
    <source>
        <dbReference type="Google" id="ProtNLM"/>
    </source>
</evidence>
<dbReference type="OrthoDB" id="5510289at2"/>
<evidence type="ECO:0000313" key="2">
    <source>
        <dbReference type="EMBL" id="CAN91339.1"/>
    </source>
</evidence>
<feature type="signal peptide" evidence="1">
    <location>
        <begin position="1"/>
        <end position="21"/>
    </location>
</feature>
<sequence>MIARRTLLTSCALVFAAVVTAAPEETYGAGDLGPLAIVVSKSFPAEGISFGDLKRAYMGSQVMVNGKLLVPITYPRSAPERIAFDEAVLGMSPEEVGLYWIDRKIRGQSGPPKGVPNAATVVWIVGRVDGAIGFVRASAAGNDVKVLRVDGKLPRDPGYRL</sequence>
<dbReference type="RefSeq" id="WP_012233816.1">
    <property type="nucleotide sequence ID" value="NC_010162.1"/>
</dbReference>
<proteinExistence type="predicted"/>
<dbReference type="eggNOG" id="COG0226">
    <property type="taxonomic scope" value="Bacteria"/>
</dbReference>
<dbReference type="Gene3D" id="3.40.190.10">
    <property type="entry name" value="Periplasmic binding protein-like II"/>
    <property type="match status" value="1"/>
</dbReference>
<evidence type="ECO:0000313" key="3">
    <source>
        <dbReference type="Proteomes" id="UP000002139"/>
    </source>
</evidence>
<name>A9F177_SORC5</name>